<organism evidence="5 6">
    <name type="scientific">Candidatus Doudnabacteria bacterium CG10_big_fil_rev_8_21_14_0_10_42_18</name>
    <dbReference type="NCBI Taxonomy" id="1974552"/>
    <lineage>
        <taxon>Bacteria</taxon>
        <taxon>Candidatus Doudnaibacteriota</taxon>
    </lineage>
</organism>
<evidence type="ECO:0000256" key="2">
    <source>
        <dbReference type="SAM" id="Coils"/>
    </source>
</evidence>
<feature type="domain" description="RecF/RecN/SMC N-terminal" evidence="4">
    <location>
        <begin position="2"/>
        <end position="863"/>
    </location>
</feature>
<dbReference type="InterPro" id="IPR027417">
    <property type="entry name" value="P-loop_NTPase"/>
</dbReference>
<evidence type="ECO:0000313" key="5">
    <source>
        <dbReference type="EMBL" id="PIR96273.1"/>
    </source>
</evidence>
<dbReference type="Pfam" id="PF02463">
    <property type="entry name" value="SMC_N"/>
    <property type="match status" value="1"/>
</dbReference>
<evidence type="ECO:0000256" key="1">
    <source>
        <dbReference type="ARBA" id="ARBA00023054"/>
    </source>
</evidence>
<dbReference type="SUPFAM" id="SSF52540">
    <property type="entry name" value="P-loop containing nucleoside triphosphate hydrolases"/>
    <property type="match status" value="1"/>
</dbReference>
<evidence type="ECO:0000259" key="4">
    <source>
        <dbReference type="Pfam" id="PF02463"/>
    </source>
</evidence>
<dbReference type="PANTHER" id="PTHR43977">
    <property type="entry name" value="STRUCTURAL MAINTENANCE OF CHROMOSOMES PROTEIN 3"/>
    <property type="match status" value="1"/>
</dbReference>
<dbReference type="InterPro" id="IPR024704">
    <property type="entry name" value="SMC"/>
</dbReference>
<evidence type="ECO:0000256" key="3">
    <source>
        <dbReference type="SAM" id="MobiDB-lite"/>
    </source>
</evidence>
<sequence>MYLKRLEIYGFKSFAHKTVLEFGRGTVAVVGPNGSGKSNVADAVRWVLGEQSPKLMRGKKSEDVIFAGSDKKTRLGFAEVTATFDNADRRIPLDAPEVSIGRRVDRSGGSEYLINGQQVRLLDIVDLVLKGGINTSRYTVIGQGTIDQMILSGPSEIKGLIDEASGVKTYYIKRNKTLRRLEQTAQNLMRAEDLILEIEPRLKSLRRQAKKMEARSEIEVELKTLQQDFFSGTYWDLRPGIEQLEKNIATLESQKQSLEKQIAEVEEGLSKKEQTSHTENQKYKDLRAKLSELQAQKNKLLEDLSLVRGKMSSHKSSGKGDAKTISIELHQKRTEAGELEVKIQSSKKNREEFEANSKGLQQKLSEMESRLTEMYQALQNSAGFNKDEFTNSLGSLEVQFESFYSTLESAQELETIKNSARGFNAAFKSFISFAKTSFAGSPAGQAAPLQSQLKDILYRKEKLQKDLKTAELETSKTEMSLEFLEKELGREQKEILRLDLELKKAESGSDDEFVSRLMEEEKRIQTEAEKIGSLSAEVEKDIKVFYEAEEAKRADMHDAEGRIRNVQHELDKLKDSLSQLRVEKAKLDTQIEIVKREITGIFGGEVLNLITQRAKQPKHPQEQLQSKILKLKSQLDMIGGIDELTLREYEETERRYDNLSGQILDLKLGMEDLRKILDELDEHIKTKFNESFHKINEKFEFYFRLLFNGGRAYLSIIKEQEQESPSEILEEEKEKEEENSLQHLRPEEKVVQKYEKGANNVVGIDIKATPPGKKLSHIQALSGGERSLTSIALLCSLLTCFPSPFVMLDEVDAALDDANTVRFGQILGKIAHQTQFITVTHNRETMALADILYGVTMGDDGVSKLLSVKLEQAKQFAK</sequence>
<dbReference type="InterPro" id="IPR003395">
    <property type="entry name" value="RecF/RecN/SMC_N"/>
</dbReference>
<proteinExistence type="predicted"/>
<feature type="compositionally biased region" description="Acidic residues" evidence="3">
    <location>
        <begin position="724"/>
        <end position="735"/>
    </location>
</feature>
<dbReference type="Gene3D" id="1.10.287.1490">
    <property type="match status" value="1"/>
</dbReference>
<feature type="coiled-coil region" evidence="2">
    <location>
        <begin position="453"/>
        <end position="597"/>
    </location>
</feature>
<evidence type="ECO:0000313" key="6">
    <source>
        <dbReference type="Proteomes" id="UP000230922"/>
    </source>
</evidence>
<reference evidence="6" key="1">
    <citation type="submission" date="2017-09" db="EMBL/GenBank/DDBJ databases">
        <title>Depth-based differentiation of microbial function through sediment-hosted aquifers and enrichment of novel symbionts in the deep terrestrial subsurface.</title>
        <authorList>
            <person name="Probst A.J."/>
            <person name="Ladd B."/>
            <person name="Jarett J.K."/>
            <person name="Geller-Mcgrath D.E."/>
            <person name="Sieber C.M.K."/>
            <person name="Emerson J.B."/>
            <person name="Anantharaman K."/>
            <person name="Thomas B.C."/>
            <person name="Malmstrom R."/>
            <person name="Stieglmeier M."/>
            <person name="Klingl A."/>
            <person name="Woyke T."/>
            <person name="Ryan C.M."/>
            <person name="Banfield J.F."/>
        </authorList>
    </citation>
    <scope>NUCLEOTIDE SEQUENCE [LARGE SCALE GENOMIC DNA]</scope>
</reference>
<feature type="coiled-coil region" evidence="2">
    <location>
        <begin position="241"/>
        <end position="310"/>
    </location>
</feature>
<dbReference type="Proteomes" id="UP000230922">
    <property type="component" value="Unassembled WGS sequence"/>
</dbReference>
<name>A0A2H0VB05_9BACT</name>
<keyword evidence="1 2" id="KW-0175">Coiled coil</keyword>
<feature type="coiled-coil region" evidence="2">
    <location>
        <begin position="336"/>
        <end position="370"/>
    </location>
</feature>
<comment type="caution">
    <text evidence="5">The sequence shown here is derived from an EMBL/GenBank/DDBJ whole genome shotgun (WGS) entry which is preliminary data.</text>
</comment>
<dbReference type="GO" id="GO:0016887">
    <property type="term" value="F:ATP hydrolysis activity"/>
    <property type="evidence" value="ECO:0007669"/>
    <property type="project" value="InterPro"/>
</dbReference>
<dbReference type="EMBL" id="PFAK01000032">
    <property type="protein sequence ID" value="PIR96273.1"/>
    <property type="molecule type" value="Genomic_DNA"/>
</dbReference>
<dbReference type="GO" id="GO:0005524">
    <property type="term" value="F:ATP binding"/>
    <property type="evidence" value="ECO:0007669"/>
    <property type="project" value="InterPro"/>
</dbReference>
<gene>
    <name evidence="5" type="ORF">COT92_01980</name>
</gene>
<feature type="region of interest" description="Disordered" evidence="3">
    <location>
        <begin position="724"/>
        <end position="743"/>
    </location>
</feature>
<protein>
    <recommendedName>
        <fullName evidence="4">RecF/RecN/SMC N-terminal domain-containing protein</fullName>
    </recommendedName>
</protein>
<dbReference type="Gene3D" id="3.40.50.300">
    <property type="entry name" value="P-loop containing nucleotide triphosphate hydrolases"/>
    <property type="match status" value="2"/>
</dbReference>
<dbReference type="PIRSF" id="PIRSF005719">
    <property type="entry name" value="SMC"/>
    <property type="match status" value="1"/>
</dbReference>
<dbReference type="AlphaFoldDB" id="A0A2H0VB05"/>
<accession>A0A2H0VB05</accession>